<proteinExistence type="predicted"/>
<evidence type="ECO:0008006" key="4">
    <source>
        <dbReference type="Google" id="ProtNLM"/>
    </source>
</evidence>
<evidence type="ECO:0000256" key="1">
    <source>
        <dbReference type="SAM" id="Phobius"/>
    </source>
</evidence>
<dbReference type="Proteomes" id="UP000054937">
    <property type="component" value="Unassembled WGS sequence"/>
</dbReference>
<keyword evidence="1" id="KW-0812">Transmembrane</keyword>
<reference evidence="2 3" key="1">
    <citation type="journal article" date="2015" name="Sci. Rep.">
        <title>Genome of the facultative scuticociliatosis pathogen Pseudocohnilembus persalinus provides insight into its virulence through horizontal gene transfer.</title>
        <authorList>
            <person name="Xiong J."/>
            <person name="Wang G."/>
            <person name="Cheng J."/>
            <person name="Tian M."/>
            <person name="Pan X."/>
            <person name="Warren A."/>
            <person name="Jiang C."/>
            <person name="Yuan D."/>
            <person name="Miao W."/>
        </authorList>
    </citation>
    <scope>NUCLEOTIDE SEQUENCE [LARGE SCALE GENOMIC DNA]</scope>
    <source>
        <strain evidence="2">36N120E</strain>
    </source>
</reference>
<keyword evidence="3" id="KW-1185">Reference proteome</keyword>
<feature type="transmembrane region" description="Helical" evidence="1">
    <location>
        <begin position="59"/>
        <end position="78"/>
    </location>
</feature>
<name>A0A0V0Q8L1_PSEPJ</name>
<protein>
    <recommendedName>
        <fullName evidence="4">Transmembrane protein</fullName>
    </recommendedName>
</protein>
<keyword evidence="1" id="KW-0472">Membrane</keyword>
<comment type="caution">
    <text evidence="2">The sequence shown here is derived from an EMBL/GenBank/DDBJ whole genome shotgun (WGS) entry which is preliminary data.</text>
</comment>
<dbReference type="AlphaFoldDB" id="A0A0V0Q8L1"/>
<gene>
    <name evidence="2" type="ORF">PPERSA_00061</name>
</gene>
<accession>A0A0V0Q8L1</accession>
<sequence>MKIKSNKNQMNWKIIFGRLIKKLKNQRRNNYLKIQFQRNFYNYALQLNKNLYQLVYKKFHICTIIFNLYFYNQILYSIIKFTNNESLSQILLYLIQLNNIFGLGFVFYIYQINIICQI</sequence>
<dbReference type="InParanoid" id="A0A0V0Q8L1"/>
<evidence type="ECO:0000313" key="3">
    <source>
        <dbReference type="Proteomes" id="UP000054937"/>
    </source>
</evidence>
<dbReference type="EMBL" id="LDAU01000240">
    <property type="protein sequence ID" value="KRW98569.1"/>
    <property type="molecule type" value="Genomic_DNA"/>
</dbReference>
<keyword evidence="1" id="KW-1133">Transmembrane helix</keyword>
<feature type="transmembrane region" description="Helical" evidence="1">
    <location>
        <begin position="90"/>
        <end position="110"/>
    </location>
</feature>
<evidence type="ECO:0000313" key="2">
    <source>
        <dbReference type="EMBL" id="KRW98569.1"/>
    </source>
</evidence>
<organism evidence="2 3">
    <name type="scientific">Pseudocohnilembus persalinus</name>
    <name type="common">Ciliate</name>
    <dbReference type="NCBI Taxonomy" id="266149"/>
    <lineage>
        <taxon>Eukaryota</taxon>
        <taxon>Sar</taxon>
        <taxon>Alveolata</taxon>
        <taxon>Ciliophora</taxon>
        <taxon>Intramacronucleata</taxon>
        <taxon>Oligohymenophorea</taxon>
        <taxon>Scuticociliatia</taxon>
        <taxon>Philasterida</taxon>
        <taxon>Pseudocohnilembidae</taxon>
        <taxon>Pseudocohnilembus</taxon>
    </lineage>
</organism>